<gene>
    <name evidence="1" type="ORF">F3I20_21115</name>
</gene>
<dbReference type="Proteomes" id="UP000324255">
    <property type="component" value="Unassembled WGS sequence"/>
</dbReference>
<accession>A0AB34CEZ7</accession>
<protein>
    <submittedName>
        <fullName evidence="1">Uncharacterized protein</fullName>
    </submittedName>
</protein>
<evidence type="ECO:0000313" key="2">
    <source>
        <dbReference type="Proteomes" id="UP000324255"/>
    </source>
</evidence>
<organism evidence="1 2">
    <name type="scientific">Candidatus Pantoea gossypiicola</name>
    <dbReference type="NCBI Taxonomy" id="2608008"/>
    <lineage>
        <taxon>Bacteria</taxon>
        <taxon>Pseudomonadati</taxon>
        <taxon>Pseudomonadota</taxon>
        <taxon>Gammaproteobacteria</taxon>
        <taxon>Enterobacterales</taxon>
        <taxon>Erwiniaceae</taxon>
        <taxon>Pantoea</taxon>
    </lineage>
</organism>
<dbReference type="EMBL" id="VWVM01000024">
    <property type="protein sequence ID" value="KAA6119595.1"/>
    <property type="molecule type" value="Genomic_DNA"/>
</dbReference>
<dbReference type="AlphaFoldDB" id="A0AB34CEZ7"/>
<evidence type="ECO:0000313" key="1">
    <source>
        <dbReference type="EMBL" id="KAA6119595.1"/>
    </source>
</evidence>
<dbReference type="RefSeq" id="WP_150019148.1">
    <property type="nucleotide sequence ID" value="NZ_VWVM01000024.1"/>
</dbReference>
<comment type="caution">
    <text evidence="1">The sequence shown here is derived from an EMBL/GenBank/DDBJ whole genome shotgun (WGS) entry which is preliminary data.</text>
</comment>
<name>A0AB34CEZ7_9GAMM</name>
<reference evidence="1 2" key="1">
    <citation type="submission" date="2019-09" db="EMBL/GenBank/DDBJ databases">
        <title>Genomic diversity of phyloplane-associated Pantoea species in Pakistan cotton crop.</title>
        <authorList>
            <person name="Tufail M.R."/>
            <person name="Cook D.R."/>
        </authorList>
    </citation>
    <scope>NUCLEOTIDE SEQUENCE [LARGE SCALE GENOMIC DNA]</scope>
    <source>
        <strain evidence="1 2">B_8</strain>
    </source>
</reference>
<sequence length="60" mass="6796">MVKDLHSCVSQAEKLSALLLLISETKDWPDEEQLCALHYLAFDLSYGISSWLIAEGEKKK</sequence>
<proteinExistence type="predicted"/>
<keyword evidence="2" id="KW-1185">Reference proteome</keyword>